<evidence type="ECO:0000256" key="1">
    <source>
        <dbReference type="SAM" id="Coils"/>
    </source>
</evidence>
<dbReference type="Pfam" id="PF04977">
    <property type="entry name" value="DivIC"/>
    <property type="match status" value="1"/>
</dbReference>
<dbReference type="AlphaFoldDB" id="A0A2M7RNA2"/>
<feature type="transmembrane region" description="Helical" evidence="2">
    <location>
        <begin position="16"/>
        <end position="38"/>
    </location>
</feature>
<evidence type="ECO:0008006" key="5">
    <source>
        <dbReference type="Google" id="ProtNLM"/>
    </source>
</evidence>
<dbReference type="InterPro" id="IPR007060">
    <property type="entry name" value="FtsL/DivIC"/>
</dbReference>
<gene>
    <name evidence="3" type="ORF">COY61_01575</name>
</gene>
<feature type="coiled-coil region" evidence="1">
    <location>
        <begin position="37"/>
        <end position="78"/>
    </location>
</feature>
<protein>
    <recommendedName>
        <fullName evidence="5">Septum formation initiator</fullName>
    </recommendedName>
</protein>
<evidence type="ECO:0000313" key="4">
    <source>
        <dbReference type="Proteomes" id="UP000229371"/>
    </source>
</evidence>
<keyword evidence="2" id="KW-0472">Membrane</keyword>
<keyword evidence="2" id="KW-0812">Transmembrane</keyword>
<name>A0A2M7RNA2_9BACT</name>
<evidence type="ECO:0000313" key="3">
    <source>
        <dbReference type="EMBL" id="PIZ00802.1"/>
    </source>
</evidence>
<evidence type="ECO:0000256" key="2">
    <source>
        <dbReference type="SAM" id="Phobius"/>
    </source>
</evidence>
<sequence length="132" mass="15765">MITSLRKFKKRKEISFRLLIFLFFLAIGLTVFILNLNFKISKENTKIKKELDSLKQEVQKLEAEKNNFLLKISKIKTKEYLEKAGREDFDLKKQGENVVSFPAIKKETENKERENKERENFFQKFLEEIGVK</sequence>
<comment type="caution">
    <text evidence="3">The sequence shown here is derived from an EMBL/GenBank/DDBJ whole genome shotgun (WGS) entry which is preliminary data.</text>
</comment>
<organism evidence="3 4">
    <name type="scientific">bacterium (Candidatus Gribaldobacteria) CG_4_10_14_0_8_um_filter_33_9</name>
    <dbReference type="NCBI Taxonomy" id="2014266"/>
    <lineage>
        <taxon>Bacteria</taxon>
        <taxon>Candidatus Gribaldobacteria</taxon>
    </lineage>
</organism>
<accession>A0A2M7RNA2</accession>
<dbReference type="Proteomes" id="UP000229371">
    <property type="component" value="Unassembled WGS sequence"/>
</dbReference>
<keyword evidence="2" id="KW-1133">Transmembrane helix</keyword>
<keyword evidence="1" id="KW-0175">Coiled coil</keyword>
<proteinExistence type="predicted"/>
<reference evidence="4" key="1">
    <citation type="submission" date="2017-09" db="EMBL/GenBank/DDBJ databases">
        <title>Depth-based differentiation of microbial function through sediment-hosted aquifers and enrichment of novel symbionts in the deep terrestrial subsurface.</title>
        <authorList>
            <person name="Probst A.J."/>
            <person name="Ladd B."/>
            <person name="Jarett J.K."/>
            <person name="Geller-Mcgrath D.E."/>
            <person name="Sieber C.M.K."/>
            <person name="Emerson J.B."/>
            <person name="Anantharaman K."/>
            <person name="Thomas B.C."/>
            <person name="Malmstrom R."/>
            <person name="Stieglmeier M."/>
            <person name="Klingl A."/>
            <person name="Woyke T."/>
            <person name="Ryan C.M."/>
            <person name="Banfield J.F."/>
        </authorList>
    </citation>
    <scope>NUCLEOTIDE SEQUENCE [LARGE SCALE GENOMIC DNA]</scope>
</reference>
<dbReference type="EMBL" id="PFMI01000041">
    <property type="protein sequence ID" value="PIZ00802.1"/>
    <property type="molecule type" value="Genomic_DNA"/>
</dbReference>